<feature type="transmembrane region" description="Helical" evidence="16">
    <location>
        <begin position="48"/>
        <end position="68"/>
    </location>
</feature>
<name>A0A5C1YF53_9MICO</name>
<organism evidence="18 19">
    <name type="scientific">Agromyces intestinalis</name>
    <dbReference type="NCBI Taxonomy" id="2592652"/>
    <lineage>
        <taxon>Bacteria</taxon>
        <taxon>Bacillati</taxon>
        <taxon>Actinomycetota</taxon>
        <taxon>Actinomycetes</taxon>
        <taxon>Micrococcales</taxon>
        <taxon>Microbacteriaceae</taxon>
        <taxon>Agromyces</taxon>
    </lineage>
</organism>
<evidence type="ECO:0000256" key="9">
    <source>
        <dbReference type="ARBA" id="ARBA00022723"/>
    </source>
</evidence>
<sequence length="401" mass="41160">MTRSHHRGDPPGIARILTVLGWAVAALLVGLVAIVVLRACIGIAESGWTPAAIATLAGVTGFVACCAVGARSAAGTEGRARRARRIRLVWLAAAVLIWAGLVWVAADALFLAFPLCFIVLHERPGLRGIAWVAGITAIAVVVPGLRSGWSLGGVIGPVLGAAVAVVISAALEAFIRQARERDRLIGELTDTRDRLAAAERESGVLAERARIGRDLHDTVAQALSSIQLLLHAAERGALDPAVRADVRLARETAGDALAESRRFIAGLRADATDGLAAALQRLAVETTAISKVPVGAHVTGDPHDLDEVTAGELLRIAQGAVANAVRHAGATRVDLTLSHLGSGEVALDVVDDGAGFDPATTSGFGLQSMRERAAALGGTLSIESAPGRGTAVAVTVPGRAA</sequence>
<dbReference type="GO" id="GO:0005737">
    <property type="term" value="C:cytoplasm"/>
    <property type="evidence" value="ECO:0007669"/>
    <property type="project" value="UniProtKB-SubCell"/>
</dbReference>
<dbReference type="Gene3D" id="1.20.5.1930">
    <property type="match status" value="1"/>
</dbReference>
<dbReference type="PANTHER" id="PTHR24421">
    <property type="entry name" value="NITRATE/NITRITE SENSOR PROTEIN NARX-RELATED"/>
    <property type="match status" value="1"/>
</dbReference>
<evidence type="ECO:0000256" key="14">
    <source>
        <dbReference type="ARBA" id="ARBA00024827"/>
    </source>
</evidence>
<evidence type="ECO:0000256" key="6">
    <source>
        <dbReference type="ARBA" id="ARBA00022485"/>
    </source>
</evidence>
<dbReference type="GO" id="GO:0051539">
    <property type="term" value="F:4 iron, 4 sulfur cluster binding"/>
    <property type="evidence" value="ECO:0007669"/>
    <property type="project" value="UniProtKB-KW"/>
</dbReference>
<comment type="subcellular location">
    <subcellularLocation>
        <location evidence="3">Cytoplasm</location>
    </subcellularLocation>
</comment>
<evidence type="ECO:0000256" key="3">
    <source>
        <dbReference type="ARBA" id="ARBA00004496"/>
    </source>
</evidence>
<dbReference type="PANTHER" id="PTHR24421:SF62">
    <property type="entry name" value="SENSORY TRANSDUCTION HISTIDINE KINASE"/>
    <property type="match status" value="1"/>
</dbReference>
<dbReference type="InterPro" id="IPR003594">
    <property type="entry name" value="HATPase_dom"/>
</dbReference>
<evidence type="ECO:0000259" key="17">
    <source>
        <dbReference type="PROSITE" id="PS50109"/>
    </source>
</evidence>
<keyword evidence="11" id="KW-0408">Iron</keyword>
<dbReference type="KEGG" id="ail:FLP10_09940"/>
<dbReference type="GO" id="GO:0016020">
    <property type="term" value="C:membrane"/>
    <property type="evidence" value="ECO:0007669"/>
    <property type="project" value="InterPro"/>
</dbReference>
<dbReference type="RefSeq" id="WP_149160713.1">
    <property type="nucleotide sequence ID" value="NZ_CP043505.1"/>
</dbReference>
<keyword evidence="12" id="KW-0902">Two-component regulatory system</keyword>
<evidence type="ECO:0000256" key="15">
    <source>
        <dbReference type="ARBA" id="ARBA00030800"/>
    </source>
</evidence>
<dbReference type="GO" id="GO:0046983">
    <property type="term" value="F:protein dimerization activity"/>
    <property type="evidence" value="ECO:0007669"/>
    <property type="project" value="InterPro"/>
</dbReference>
<dbReference type="InterPro" id="IPR050482">
    <property type="entry name" value="Sensor_HK_TwoCompSys"/>
</dbReference>
<keyword evidence="16" id="KW-1133">Transmembrane helix</keyword>
<keyword evidence="8" id="KW-0808">Transferase</keyword>
<evidence type="ECO:0000313" key="19">
    <source>
        <dbReference type="Proteomes" id="UP000324678"/>
    </source>
</evidence>
<dbReference type="GO" id="GO:0046872">
    <property type="term" value="F:metal ion binding"/>
    <property type="evidence" value="ECO:0007669"/>
    <property type="project" value="UniProtKB-KW"/>
</dbReference>
<evidence type="ECO:0000256" key="10">
    <source>
        <dbReference type="ARBA" id="ARBA00022777"/>
    </source>
</evidence>
<dbReference type="InterPro" id="IPR011712">
    <property type="entry name" value="Sig_transdc_His_kin_sub3_dim/P"/>
</dbReference>
<dbReference type="InterPro" id="IPR004358">
    <property type="entry name" value="Sig_transdc_His_kin-like_C"/>
</dbReference>
<dbReference type="SUPFAM" id="SSF55874">
    <property type="entry name" value="ATPase domain of HSP90 chaperone/DNA topoisomerase II/histidine kinase"/>
    <property type="match status" value="1"/>
</dbReference>
<protein>
    <recommendedName>
        <fullName evidence="5">Oxygen sensor histidine kinase NreB</fullName>
        <ecNumber evidence="4">2.7.13.3</ecNumber>
    </recommendedName>
    <alternativeName>
        <fullName evidence="15">Nitrogen regulation protein B</fullName>
    </alternativeName>
</protein>
<evidence type="ECO:0000256" key="11">
    <source>
        <dbReference type="ARBA" id="ARBA00023004"/>
    </source>
</evidence>
<keyword evidence="16" id="KW-0472">Membrane</keyword>
<keyword evidence="9" id="KW-0479">Metal-binding</keyword>
<dbReference type="InterPro" id="IPR005467">
    <property type="entry name" value="His_kinase_dom"/>
</dbReference>
<dbReference type="Pfam" id="PF02518">
    <property type="entry name" value="HATPase_c"/>
    <property type="match status" value="1"/>
</dbReference>
<evidence type="ECO:0000256" key="12">
    <source>
        <dbReference type="ARBA" id="ARBA00023012"/>
    </source>
</evidence>
<proteinExistence type="predicted"/>
<feature type="transmembrane region" description="Helical" evidence="16">
    <location>
        <begin position="12"/>
        <end position="36"/>
    </location>
</feature>
<dbReference type="AlphaFoldDB" id="A0A5C1YF53"/>
<reference evidence="18 19" key="1">
    <citation type="submission" date="2019-09" db="EMBL/GenBank/DDBJ databases">
        <title>Genome sequencing of strain KACC 19306.</title>
        <authorList>
            <person name="Heo J."/>
            <person name="Kim S.-J."/>
            <person name="Kim J.-S."/>
            <person name="Hong S.-B."/>
            <person name="Kwon S.-W."/>
        </authorList>
    </citation>
    <scope>NUCLEOTIDE SEQUENCE [LARGE SCALE GENOMIC DNA]</scope>
    <source>
        <strain evidence="18 19">KACC 19306</strain>
    </source>
</reference>
<keyword evidence="10 18" id="KW-0418">Kinase</keyword>
<keyword evidence="19" id="KW-1185">Reference proteome</keyword>
<evidence type="ECO:0000256" key="2">
    <source>
        <dbReference type="ARBA" id="ARBA00001966"/>
    </source>
</evidence>
<dbReference type="PRINTS" id="PR00344">
    <property type="entry name" value="BCTRLSENSOR"/>
</dbReference>
<feature type="transmembrane region" description="Helical" evidence="16">
    <location>
        <begin position="152"/>
        <end position="175"/>
    </location>
</feature>
<evidence type="ECO:0000256" key="13">
    <source>
        <dbReference type="ARBA" id="ARBA00023014"/>
    </source>
</evidence>
<dbReference type="EC" id="2.7.13.3" evidence="4"/>
<keyword evidence="7" id="KW-0963">Cytoplasm</keyword>
<dbReference type="InterPro" id="IPR017205">
    <property type="entry name" value="Sig_transdc_His_kinase_ChrS"/>
</dbReference>
<evidence type="ECO:0000313" key="18">
    <source>
        <dbReference type="EMBL" id="QEO14694.1"/>
    </source>
</evidence>
<comment type="cofactor">
    <cofactor evidence="2">
        <name>[4Fe-4S] cluster</name>
        <dbReference type="ChEBI" id="CHEBI:49883"/>
    </cofactor>
</comment>
<feature type="transmembrane region" description="Helical" evidence="16">
    <location>
        <begin position="126"/>
        <end position="145"/>
    </location>
</feature>
<comment type="function">
    <text evidence="14">Member of the two-component regulatory system NreB/NreC involved in the control of dissimilatory nitrate/nitrite reduction in response to oxygen. NreB functions as a direct oxygen sensor histidine kinase which is autophosphorylated, in the absence of oxygen, probably at the conserved histidine residue, and transfers its phosphate group probably to a conserved aspartate residue of NreC. NreB/NreC activates the expression of the nitrate (narGHJI) and nitrite (nir) reductase operons, as well as the putative nitrate transporter gene narT.</text>
</comment>
<keyword evidence="13" id="KW-0411">Iron-sulfur</keyword>
<dbReference type="Pfam" id="PF07730">
    <property type="entry name" value="HisKA_3"/>
    <property type="match status" value="1"/>
</dbReference>
<comment type="catalytic activity">
    <reaction evidence="1">
        <text>ATP + protein L-histidine = ADP + protein N-phospho-L-histidine.</text>
        <dbReference type="EC" id="2.7.13.3"/>
    </reaction>
</comment>
<feature type="domain" description="Histidine kinase" evidence="17">
    <location>
        <begin position="312"/>
        <end position="400"/>
    </location>
</feature>
<dbReference type="GO" id="GO:0000155">
    <property type="term" value="F:phosphorelay sensor kinase activity"/>
    <property type="evidence" value="ECO:0007669"/>
    <property type="project" value="InterPro"/>
</dbReference>
<dbReference type="OrthoDB" id="144293at2"/>
<evidence type="ECO:0000256" key="5">
    <source>
        <dbReference type="ARBA" id="ARBA00017322"/>
    </source>
</evidence>
<feature type="transmembrane region" description="Helical" evidence="16">
    <location>
        <begin position="88"/>
        <end position="120"/>
    </location>
</feature>
<evidence type="ECO:0000256" key="1">
    <source>
        <dbReference type="ARBA" id="ARBA00000085"/>
    </source>
</evidence>
<dbReference type="EMBL" id="CP043505">
    <property type="protein sequence ID" value="QEO14694.1"/>
    <property type="molecule type" value="Genomic_DNA"/>
</dbReference>
<keyword evidence="16" id="KW-0812">Transmembrane</keyword>
<dbReference type="PROSITE" id="PS50109">
    <property type="entry name" value="HIS_KIN"/>
    <property type="match status" value="1"/>
</dbReference>
<dbReference type="PIRSF" id="PIRSF037434">
    <property type="entry name" value="STHK_ChrS"/>
    <property type="match status" value="1"/>
</dbReference>
<dbReference type="SMART" id="SM00387">
    <property type="entry name" value="HATPase_c"/>
    <property type="match status" value="1"/>
</dbReference>
<evidence type="ECO:0000256" key="16">
    <source>
        <dbReference type="SAM" id="Phobius"/>
    </source>
</evidence>
<dbReference type="CDD" id="cd16917">
    <property type="entry name" value="HATPase_UhpB-NarQ-NarX-like"/>
    <property type="match status" value="1"/>
</dbReference>
<dbReference type="Proteomes" id="UP000324678">
    <property type="component" value="Chromosome"/>
</dbReference>
<evidence type="ECO:0000256" key="8">
    <source>
        <dbReference type="ARBA" id="ARBA00022679"/>
    </source>
</evidence>
<dbReference type="InterPro" id="IPR036890">
    <property type="entry name" value="HATPase_C_sf"/>
</dbReference>
<dbReference type="Gene3D" id="3.30.565.10">
    <property type="entry name" value="Histidine kinase-like ATPase, C-terminal domain"/>
    <property type="match status" value="1"/>
</dbReference>
<keyword evidence="6" id="KW-0004">4Fe-4S</keyword>
<accession>A0A5C1YF53</accession>
<evidence type="ECO:0000256" key="4">
    <source>
        <dbReference type="ARBA" id="ARBA00012438"/>
    </source>
</evidence>
<gene>
    <name evidence="18" type="ORF">FLP10_09940</name>
</gene>
<evidence type="ECO:0000256" key="7">
    <source>
        <dbReference type="ARBA" id="ARBA00022490"/>
    </source>
</evidence>